<reference evidence="3" key="1">
    <citation type="submission" date="2013-09" db="EMBL/GenBank/DDBJ databases">
        <title>Corchorus olitorius genome sequencing.</title>
        <authorList>
            <person name="Alam M."/>
            <person name="Haque M.S."/>
            <person name="Islam M.S."/>
            <person name="Emdad E.M."/>
            <person name="Islam M.M."/>
            <person name="Ahmed B."/>
            <person name="Halim A."/>
            <person name="Hossen Q.M.M."/>
            <person name="Hossain M.Z."/>
            <person name="Ahmed R."/>
            <person name="Khan M.M."/>
            <person name="Islam R."/>
            <person name="Rashid M.M."/>
            <person name="Khan S.A."/>
            <person name="Rahman M.S."/>
            <person name="Alam M."/>
            <person name="Yahiya A.S."/>
            <person name="Khan M.S."/>
            <person name="Azam M.S."/>
            <person name="Haque T."/>
            <person name="Lashkar M.Z.H."/>
            <person name="Akhand A.I."/>
            <person name="Morshed G."/>
            <person name="Roy S."/>
            <person name="Uddin K.S."/>
            <person name="Rabeya T."/>
            <person name="Hossain A.S."/>
            <person name="Chowdhury A."/>
            <person name="Snigdha A.R."/>
            <person name="Mortoza M.S."/>
            <person name="Matin S.A."/>
            <person name="Hoque S.M.E."/>
            <person name="Islam M.K."/>
            <person name="Roy D.K."/>
            <person name="Haider R."/>
            <person name="Moosa M.M."/>
            <person name="Elias S.M."/>
            <person name="Hasan A.M."/>
            <person name="Jahan S."/>
            <person name="Shafiuddin M."/>
            <person name="Mahmood N."/>
            <person name="Shommy N.S."/>
        </authorList>
    </citation>
    <scope>NUCLEOTIDE SEQUENCE [LARGE SCALE GENOMIC DNA]</scope>
    <source>
        <strain evidence="3">cv. O-4</strain>
    </source>
</reference>
<dbReference type="AlphaFoldDB" id="A0A1R3GNK8"/>
<feature type="region of interest" description="Disordered" evidence="1">
    <location>
        <begin position="1"/>
        <end position="45"/>
    </location>
</feature>
<dbReference type="Proteomes" id="UP000187203">
    <property type="component" value="Unassembled WGS sequence"/>
</dbReference>
<evidence type="ECO:0000313" key="3">
    <source>
        <dbReference type="Proteomes" id="UP000187203"/>
    </source>
</evidence>
<gene>
    <name evidence="2" type="ORF">COLO4_34124</name>
</gene>
<feature type="compositionally biased region" description="Basic and acidic residues" evidence="1">
    <location>
        <begin position="8"/>
        <end position="33"/>
    </location>
</feature>
<evidence type="ECO:0000313" key="2">
    <source>
        <dbReference type="EMBL" id="OMO59673.1"/>
    </source>
</evidence>
<sequence>MAIGDGTVARDRASPQEDKAWAGGAREGDEGLTHHYVPMPMARLG</sequence>
<keyword evidence="3" id="KW-1185">Reference proteome</keyword>
<comment type="caution">
    <text evidence="2">The sequence shown here is derived from an EMBL/GenBank/DDBJ whole genome shotgun (WGS) entry which is preliminary data.</text>
</comment>
<accession>A0A1R3GNK8</accession>
<protein>
    <submittedName>
        <fullName evidence="2">Uncharacterized protein</fullName>
    </submittedName>
</protein>
<proteinExistence type="predicted"/>
<name>A0A1R3GNK8_9ROSI</name>
<dbReference type="EMBL" id="AWUE01022085">
    <property type="protein sequence ID" value="OMO59673.1"/>
    <property type="molecule type" value="Genomic_DNA"/>
</dbReference>
<organism evidence="2 3">
    <name type="scientific">Corchorus olitorius</name>
    <dbReference type="NCBI Taxonomy" id="93759"/>
    <lineage>
        <taxon>Eukaryota</taxon>
        <taxon>Viridiplantae</taxon>
        <taxon>Streptophyta</taxon>
        <taxon>Embryophyta</taxon>
        <taxon>Tracheophyta</taxon>
        <taxon>Spermatophyta</taxon>
        <taxon>Magnoliopsida</taxon>
        <taxon>eudicotyledons</taxon>
        <taxon>Gunneridae</taxon>
        <taxon>Pentapetalae</taxon>
        <taxon>rosids</taxon>
        <taxon>malvids</taxon>
        <taxon>Malvales</taxon>
        <taxon>Malvaceae</taxon>
        <taxon>Grewioideae</taxon>
        <taxon>Apeibeae</taxon>
        <taxon>Corchorus</taxon>
    </lineage>
</organism>
<evidence type="ECO:0000256" key="1">
    <source>
        <dbReference type="SAM" id="MobiDB-lite"/>
    </source>
</evidence>